<evidence type="ECO:0008006" key="5">
    <source>
        <dbReference type="Google" id="ProtNLM"/>
    </source>
</evidence>
<evidence type="ECO:0000313" key="4">
    <source>
        <dbReference type="Proteomes" id="UP001326199"/>
    </source>
</evidence>
<dbReference type="Proteomes" id="UP001326199">
    <property type="component" value="Unassembled WGS sequence"/>
</dbReference>
<evidence type="ECO:0000259" key="1">
    <source>
        <dbReference type="Pfam" id="PF01425"/>
    </source>
</evidence>
<dbReference type="RefSeq" id="XP_062763316.1">
    <property type="nucleotide sequence ID" value="XM_062906348.1"/>
</dbReference>
<dbReference type="InterPro" id="IPR036928">
    <property type="entry name" value="AS_sf"/>
</dbReference>
<dbReference type="GeneID" id="87926575"/>
<name>A0ABR0H5L7_9PEZI</name>
<dbReference type="SUPFAM" id="SSF75304">
    <property type="entry name" value="Amidase signature (AS) enzymes"/>
    <property type="match status" value="1"/>
</dbReference>
<keyword evidence="4" id="KW-1185">Reference proteome</keyword>
<feature type="domain" description="Amidase" evidence="1">
    <location>
        <begin position="165"/>
        <end position="359"/>
    </location>
</feature>
<reference evidence="3 4" key="1">
    <citation type="journal article" date="2023" name="bioRxiv">
        <title>High-quality genome assemblies of four members of thePodospora anserinaspecies complex.</title>
        <authorList>
            <person name="Ament-Velasquez S.L."/>
            <person name="Vogan A.A."/>
            <person name="Wallerman O."/>
            <person name="Hartmann F."/>
            <person name="Gautier V."/>
            <person name="Silar P."/>
            <person name="Giraud T."/>
            <person name="Johannesson H."/>
        </authorList>
    </citation>
    <scope>NUCLEOTIDE SEQUENCE [LARGE SCALE GENOMIC DNA]</scope>
    <source>
        <strain evidence="3 4">CBS 411.78</strain>
    </source>
</reference>
<evidence type="ECO:0000259" key="2">
    <source>
        <dbReference type="Pfam" id="PF26053"/>
    </source>
</evidence>
<organism evidence="3 4">
    <name type="scientific">Podospora pseudopauciseta</name>
    <dbReference type="NCBI Taxonomy" id="2093780"/>
    <lineage>
        <taxon>Eukaryota</taxon>
        <taxon>Fungi</taxon>
        <taxon>Dikarya</taxon>
        <taxon>Ascomycota</taxon>
        <taxon>Pezizomycotina</taxon>
        <taxon>Sordariomycetes</taxon>
        <taxon>Sordariomycetidae</taxon>
        <taxon>Sordariales</taxon>
        <taxon>Podosporaceae</taxon>
        <taxon>Podospora</taxon>
    </lineage>
</organism>
<dbReference type="InterPro" id="IPR023631">
    <property type="entry name" value="Amidase_dom"/>
</dbReference>
<feature type="domain" description="Scytalone dehydratase-like protein Arp1 N-terminal" evidence="2">
    <location>
        <begin position="30"/>
        <end position="131"/>
    </location>
</feature>
<protein>
    <recommendedName>
        <fullName evidence="5">Amidase domain-containing protein</fullName>
    </recommendedName>
</protein>
<dbReference type="PANTHER" id="PTHR46310:SF7">
    <property type="entry name" value="AMIDASE 1"/>
    <property type="match status" value="1"/>
</dbReference>
<proteinExistence type="predicted"/>
<dbReference type="Pfam" id="PF01425">
    <property type="entry name" value="Amidase"/>
    <property type="match status" value="1"/>
</dbReference>
<sequence length="636" mass="70835">MCEGRVTWLGTDVMLLPQANLGPIGSGQIVEPCTVLFINETMSTASDIEATLHRFDVVDDVWSRDFANCIIIQTRFEKYGRAAVKTLKKMLSKVSGVEKIHVLNIQNLSDALPEGPYFLNHGRLHQAFRLYADVNGAFIVSTVPSDDHGTFRSLDCSAYGEQHPSALTIAVPSRLYFKRTKEKPYAGLRLAIKDNIDLKGLKTGASSRAYTSLYPPRKHSAEIVQRLLELGFVIVGKAKTTQFADSEWPTSDWVDYHAPFNPRGDGYLTTSGSSAGSAAAVASYPWLDFALGTDSLGSIRAPAAAQEIFGMRSSLGAASFQGIIPYSPQFDTVGGFARTAREFRVLAEALYGKPTQIETVENKKPTKILYPTDYWSLRHNLTQDVFNAAITKIESFLGMSRTEISLEKTWQQHRPSNITESLSDYMKHVFEWGANPDQWTGHFKDFLPEYEERFGKPPVLNPQLRFKVEYLPTVTPEQQAEALRRLKVYQDWFYKHVMPPADITGHSSTVMVLPWTDGIPDYRDRYRHGPQKFTGIGFFFYNIGTYAEAPEIIIPGKKTVLVEIPPFIGLLTLSQAGTTPYVSKYTGKTERLPAALGIVGAKGSDVSLAQLVSDIFDGATVQYPQEKSQKPLSPRL</sequence>
<dbReference type="EMBL" id="JAFFHB010000008">
    <property type="protein sequence ID" value="KAK4663350.1"/>
    <property type="molecule type" value="Genomic_DNA"/>
</dbReference>
<accession>A0ABR0H5L7</accession>
<dbReference type="InterPro" id="IPR058329">
    <property type="entry name" value="Arp1_N"/>
</dbReference>
<dbReference type="PANTHER" id="PTHR46310">
    <property type="entry name" value="AMIDASE 1"/>
    <property type="match status" value="1"/>
</dbReference>
<dbReference type="Pfam" id="PF26053">
    <property type="entry name" value="DUF8016"/>
    <property type="match status" value="1"/>
</dbReference>
<comment type="caution">
    <text evidence="3">The sequence shown here is derived from an EMBL/GenBank/DDBJ whole genome shotgun (WGS) entry which is preliminary data.</text>
</comment>
<evidence type="ECO:0000313" key="3">
    <source>
        <dbReference type="EMBL" id="KAK4663350.1"/>
    </source>
</evidence>
<gene>
    <name evidence="3" type="ORF">QC763_0097650</name>
</gene>
<dbReference type="Gene3D" id="3.90.1300.10">
    <property type="entry name" value="Amidase signature (AS) domain"/>
    <property type="match status" value="1"/>
</dbReference>